<comment type="caution">
    <text evidence="1">The sequence shown here is derived from an EMBL/GenBank/DDBJ whole genome shotgun (WGS) entry which is preliminary data.</text>
</comment>
<proteinExistence type="predicted"/>
<reference evidence="1 2" key="1">
    <citation type="journal article" date="2020" name="Phytopathology">
        <title>Genome Sequence Resources of Colletotrichum truncatum, C. plurivorum, C. musicola, and C. sojae: Four Species Pathogenic to Soybean (Glycine max).</title>
        <authorList>
            <person name="Rogerio F."/>
            <person name="Boufleur T.R."/>
            <person name="Ciampi-Guillardi M."/>
            <person name="Sukno S.A."/>
            <person name="Thon M.R."/>
            <person name="Massola Junior N.S."/>
            <person name="Baroncelli R."/>
        </authorList>
    </citation>
    <scope>NUCLEOTIDE SEQUENCE [LARGE SCALE GENOMIC DNA]</scope>
    <source>
        <strain evidence="1 2">CMES1059</strain>
    </source>
</reference>
<evidence type="ECO:0000313" key="2">
    <source>
        <dbReference type="Proteomes" id="UP000805649"/>
    </source>
</evidence>
<gene>
    <name evidence="1" type="ORF">CTRU02_213026</name>
</gene>
<name>A0ACC3YJI1_COLTU</name>
<dbReference type="EMBL" id="VUJX02000009">
    <property type="protein sequence ID" value="KAL0932073.1"/>
    <property type="molecule type" value="Genomic_DNA"/>
</dbReference>
<organism evidence="1 2">
    <name type="scientific">Colletotrichum truncatum</name>
    <name type="common">Anthracnose fungus</name>
    <name type="synonym">Colletotrichum capsici</name>
    <dbReference type="NCBI Taxonomy" id="5467"/>
    <lineage>
        <taxon>Eukaryota</taxon>
        <taxon>Fungi</taxon>
        <taxon>Dikarya</taxon>
        <taxon>Ascomycota</taxon>
        <taxon>Pezizomycotina</taxon>
        <taxon>Sordariomycetes</taxon>
        <taxon>Hypocreomycetidae</taxon>
        <taxon>Glomerellales</taxon>
        <taxon>Glomerellaceae</taxon>
        <taxon>Colletotrichum</taxon>
        <taxon>Colletotrichum truncatum species complex</taxon>
    </lineage>
</organism>
<evidence type="ECO:0000313" key="1">
    <source>
        <dbReference type="EMBL" id="KAL0932073.1"/>
    </source>
</evidence>
<protein>
    <submittedName>
        <fullName evidence="1">D-lactate dehydrogenase</fullName>
    </submittedName>
</protein>
<sequence>MANKGIITEELISLLQEEQNGIGLSTIQLLLPGSEHYAKRRKLRDGALGFDHIKPAAIAVPRNGSEVARVIRWVKNAGLGFTIRGGGNDFWARSIAQDAVVIDMRDINSVEVADDRQTAVIGGGILHRDLTIALDKVGLMTPAANTWIIGYTGWMSNGGYGPSTHLYGMGIEQVIGAELVNADGEQVVANEEMLEGIRGICGHLGVITSLTIKVYPKYDLAQKPLGGMLVFESTDIRGTIKAYLEAAPMLPYPEQLTVHHFIGFQPQFGVVFSVMWTWTGPDVEKGRAVLQTWKDNSPPLLMSTVDVLPDKVRQEQMPSPLPMGGGQRNCFLARLPTAEPDDALTETIIDAAESMPKTLGPNIAWGGMVDIDSTKMPPNCFVDRNHSYFSCSYQYPSEEYAEETSSWSKSLIEKLRSLGKDTVLERGYPATNPPGEKTAEDLYGEKWKRVKEIKMKFDPRNVFNHAYPNFNLG</sequence>
<accession>A0ACC3YJI1</accession>
<keyword evidence="2" id="KW-1185">Reference proteome</keyword>
<dbReference type="Proteomes" id="UP000805649">
    <property type="component" value="Unassembled WGS sequence"/>
</dbReference>